<protein>
    <recommendedName>
        <fullName evidence="2">DUF371 domain-containing protein</fullName>
    </recommendedName>
</protein>
<sequence length="138" mass="15476">MKIEIPFRGHKNILSLHEKTLEITKEPDLTINGDCIVGINADLACRDLPENFKKNVMSDDAKITFTIKAGKHSFSIHGNGSKKLTLKHPKDIVLRKSAFVCTRTLAIKCDKASSDMPREMIHVLQNPKIIGKMIIEVK</sequence>
<evidence type="ECO:0000313" key="1">
    <source>
        <dbReference type="EMBL" id="SVB15231.1"/>
    </source>
</evidence>
<dbReference type="AlphaFoldDB" id="A0A382BNW9"/>
<dbReference type="PANTHER" id="PTHR40696">
    <property type="entry name" value="DUF371 FAMILY PROTEIN"/>
    <property type="match status" value="1"/>
</dbReference>
<dbReference type="InterPro" id="IPR023131">
    <property type="entry name" value="Mth639-like_dom_sf"/>
</dbReference>
<dbReference type="InterPro" id="IPR007171">
    <property type="entry name" value="DUF371"/>
</dbReference>
<dbReference type="EMBL" id="UINC01030592">
    <property type="protein sequence ID" value="SVB15231.1"/>
    <property type="molecule type" value="Genomic_DNA"/>
</dbReference>
<evidence type="ECO:0008006" key="2">
    <source>
        <dbReference type="Google" id="ProtNLM"/>
    </source>
</evidence>
<proteinExistence type="predicted"/>
<organism evidence="1">
    <name type="scientific">marine metagenome</name>
    <dbReference type="NCBI Taxonomy" id="408172"/>
    <lineage>
        <taxon>unclassified sequences</taxon>
        <taxon>metagenomes</taxon>
        <taxon>ecological metagenomes</taxon>
    </lineage>
</organism>
<gene>
    <name evidence="1" type="ORF">METZ01_LOCUS168085</name>
</gene>
<dbReference type="Pfam" id="PF04027">
    <property type="entry name" value="DUF371"/>
    <property type="match status" value="1"/>
</dbReference>
<name>A0A382BNW9_9ZZZZ</name>
<dbReference type="PANTHER" id="PTHR40696:SF1">
    <property type="entry name" value="DUF371 DOMAIN-CONTAINING PROTEIN"/>
    <property type="match status" value="1"/>
</dbReference>
<reference evidence="1" key="1">
    <citation type="submission" date="2018-05" db="EMBL/GenBank/DDBJ databases">
        <authorList>
            <person name="Lanie J.A."/>
            <person name="Ng W.-L."/>
            <person name="Kazmierczak K.M."/>
            <person name="Andrzejewski T.M."/>
            <person name="Davidsen T.M."/>
            <person name="Wayne K.J."/>
            <person name="Tettelin H."/>
            <person name="Glass J.I."/>
            <person name="Rusch D."/>
            <person name="Podicherti R."/>
            <person name="Tsui H.-C.T."/>
            <person name="Winkler M.E."/>
        </authorList>
    </citation>
    <scope>NUCLEOTIDE SEQUENCE</scope>
</reference>
<accession>A0A382BNW9</accession>
<dbReference type="Gene3D" id="2.60.120.630">
    <property type="entry name" value="mth639 domain like"/>
    <property type="match status" value="1"/>
</dbReference>